<feature type="transmembrane region" description="Helical" evidence="1">
    <location>
        <begin position="6"/>
        <end position="24"/>
    </location>
</feature>
<evidence type="ECO:0000256" key="1">
    <source>
        <dbReference type="SAM" id="Phobius"/>
    </source>
</evidence>
<keyword evidence="1" id="KW-0472">Membrane</keyword>
<dbReference type="EMBL" id="CAJEWN010000414">
    <property type="protein sequence ID" value="CAD2181884.1"/>
    <property type="molecule type" value="Genomic_DNA"/>
</dbReference>
<sequence>MSLISIKIIITFILLLTVWVFDVVSNNGRAVSRREQERRALALIQETSEELNAQFNIYRQGHHIIELHNLALHALNFEQQYASAQGMTRNNRAVMRENISQLVADIDSEILNQARMSMVNLTQGYNNLVAELQSTTERSEYLIQQTLNLLQQYQTMRSDFELVPAIIDNSRLQTRLTQLENSITSVLNFLQQVIFEKNLN</sequence>
<evidence type="ECO:0000313" key="2">
    <source>
        <dbReference type="EMBL" id="CAD2181884.1"/>
    </source>
</evidence>
<protein>
    <submittedName>
        <fullName evidence="2">Uncharacterized protein</fullName>
    </submittedName>
</protein>
<evidence type="ECO:0000313" key="3">
    <source>
        <dbReference type="Proteomes" id="UP000580250"/>
    </source>
</evidence>
<comment type="caution">
    <text evidence="2">The sequence shown here is derived from an EMBL/GenBank/DDBJ whole genome shotgun (WGS) entry which is preliminary data.</text>
</comment>
<keyword evidence="1" id="KW-0812">Transmembrane</keyword>
<accession>A0A6V7W4D9</accession>
<proteinExistence type="predicted"/>
<keyword evidence="1" id="KW-1133">Transmembrane helix</keyword>
<reference evidence="2 3" key="1">
    <citation type="submission" date="2020-08" db="EMBL/GenBank/DDBJ databases">
        <authorList>
            <person name="Koutsovoulos G."/>
            <person name="Danchin GJ E."/>
        </authorList>
    </citation>
    <scope>NUCLEOTIDE SEQUENCE [LARGE SCALE GENOMIC DNA]</scope>
</reference>
<name>A0A6V7W4D9_MELEN</name>
<organism evidence="2 3">
    <name type="scientific">Meloidogyne enterolobii</name>
    <name type="common">Root-knot nematode worm</name>
    <name type="synonym">Meloidogyne mayaguensis</name>
    <dbReference type="NCBI Taxonomy" id="390850"/>
    <lineage>
        <taxon>Eukaryota</taxon>
        <taxon>Metazoa</taxon>
        <taxon>Ecdysozoa</taxon>
        <taxon>Nematoda</taxon>
        <taxon>Chromadorea</taxon>
        <taxon>Rhabditida</taxon>
        <taxon>Tylenchina</taxon>
        <taxon>Tylenchomorpha</taxon>
        <taxon>Tylenchoidea</taxon>
        <taxon>Meloidogynidae</taxon>
        <taxon>Meloidogyninae</taxon>
        <taxon>Meloidogyne</taxon>
    </lineage>
</organism>
<dbReference type="Proteomes" id="UP000580250">
    <property type="component" value="Unassembled WGS sequence"/>
</dbReference>
<gene>
    <name evidence="2" type="ORF">MENT_LOCUS34059</name>
</gene>
<dbReference type="AlphaFoldDB" id="A0A6V7W4D9"/>